<evidence type="ECO:0000313" key="3">
    <source>
        <dbReference type="EMBL" id="GLR15725.1"/>
    </source>
</evidence>
<evidence type="ECO:0000313" key="4">
    <source>
        <dbReference type="Proteomes" id="UP001156666"/>
    </source>
</evidence>
<keyword evidence="1" id="KW-0238">DNA-binding</keyword>
<dbReference type="PANTHER" id="PTHR46558:SF15">
    <property type="entry name" value="HELIX-TURN-HELIX DOMAIN PROTEIN"/>
    <property type="match status" value="1"/>
</dbReference>
<accession>A0AA37SQF7</accession>
<feature type="domain" description="HTH cro/C1-type" evidence="2">
    <location>
        <begin position="12"/>
        <end position="66"/>
    </location>
</feature>
<gene>
    <name evidence="3" type="ORF">GCM10007940_03400</name>
</gene>
<evidence type="ECO:0000256" key="1">
    <source>
        <dbReference type="ARBA" id="ARBA00023125"/>
    </source>
</evidence>
<dbReference type="Pfam" id="PF01381">
    <property type="entry name" value="HTH_3"/>
    <property type="match status" value="1"/>
</dbReference>
<dbReference type="PROSITE" id="PS50943">
    <property type="entry name" value="HTH_CROC1"/>
    <property type="match status" value="1"/>
</dbReference>
<proteinExistence type="predicted"/>
<organism evidence="3 4">
    <name type="scientific">Portibacter lacus</name>
    <dbReference type="NCBI Taxonomy" id="1099794"/>
    <lineage>
        <taxon>Bacteria</taxon>
        <taxon>Pseudomonadati</taxon>
        <taxon>Bacteroidota</taxon>
        <taxon>Saprospiria</taxon>
        <taxon>Saprospirales</taxon>
        <taxon>Haliscomenobacteraceae</taxon>
        <taxon>Portibacter</taxon>
    </lineage>
</organism>
<dbReference type="InterPro" id="IPR001387">
    <property type="entry name" value="Cro/C1-type_HTH"/>
</dbReference>
<dbReference type="Proteomes" id="UP001156666">
    <property type="component" value="Unassembled WGS sequence"/>
</dbReference>
<reference evidence="3" key="2">
    <citation type="submission" date="2023-01" db="EMBL/GenBank/DDBJ databases">
        <title>Draft genome sequence of Portibacter lacus strain NBRC 108769.</title>
        <authorList>
            <person name="Sun Q."/>
            <person name="Mori K."/>
        </authorList>
    </citation>
    <scope>NUCLEOTIDE SEQUENCE</scope>
    <source>
        <strain evidence="3">NBRC 108769</strain>
    </source>
</reference>
<sequence length="174" mass="20096">MALEKSTLSNNIKFLRKVKGLSQEALAERLNIKRSNIAAYESKNVEPRLRIILEMARIFDIDVSTLIETELSQDTEYKSFHQKSATAPTVDLKLDITENIQIETFVEKSEKIRKVLEGFKAFYNFRKNGMVVDSPEKEKIIFDIDNFIQLMEHLLSYNENVITTFLEIAKSESA</sequence>
<dbReference type="GO" id="GO:0003677">
    <property type="term" value="F:DNA binding"/>
    <property type="evidence" value="ECO:0007669"/>
    <property type="project" value="UniProtKB-KW"/>
</dbReference>
<dbReference type="PANTHER" id="PTHR46558">
    <property type="entry name" value="TRACRIPTIONAL REGULATORY PROTEIN-RELATED-RELATED"/>
    <property type="match status" value="1"/>
</dbReference>
<reference evidence="3" key="1">
    <citation type="journal article" date="2014" name="Int. J. Syst. Evol. Microbiol.">
        <title>Complete genome sequence of Corynebacterium casei LMG S-19264T (=DSM 44701T), isolated from a smear-ripened cheese.</title>
        <authorList>
            <consortium name="US DOE Joint Genome Institute (JGI-PGF)"/>
            <person name="Walter F."/>
            <person name="Albersmeier A."/>
            <person name="Kalinowski J."/>
            <person name="Ruckert C."/>
        </authorList>
    </citation>
    <scope>NUCLEOTIDE SEQUENCE</scope>
    <source>
        <strain evidence="3">NBRC 108769</strain>
    </source>
</reference>
<dbReference type="CDD" id="cd00093">
    <property type="entry name" value="HTH_XRE"/>
    <property type="match status" value="1"/>
</dbReference>
<name>A0AA37SQF7_9BACT</name>
<dbReference type="EMBL" id="BSOH01000001">
    <property type="protein sequence ID" value="GLR15725.1"/>
    <property type="molecule type" value="Genomic_DNA"/>
</dbReference>
<evidence type="ECO:0000259" key="2">
    <source>
        <dbReference type="PROSITE" id="PS50943"/>
    </source>
</evidence>
<dbReference type="AlphaFoldDB" id="A0AA37SQF7"/>
<dbReference type="SUPFAM" id="SSF47413">
    <property type="entry name" value="lambda repressor-like DNA-binding domains"/>
    <property type="match status" value="1"/>
</dbReference>
<dbReference type="SMART" id="SM00530">
    <property type="entry name" value="HTH_XRE"/>
    <property type="match status" value="1"/>
</dbReference>
<keyword evidence="4" id="KW-1185">Reference proteome</keyword>
<protein>
    <recommendedName>
        <fullName evidence="2">HTH cro/C1-type domain-containing protein</fullName>
    </recommendedName>
</protein>
<dbReference type="InterPro" id="IPR010982">
    <property type="entry name" value="Lambda_DNA-bd_dom_sf"/>
</dbReference>
<dbReference type="Gene3D" id="1.10.260.40">
    <property type="entry name" value="lambda repressor-like DNA-binding domains"/>
    <property type="match status" value="1"/>
</dbReference>
<comment type="caution">
    <text evidence="3">The sequence shown here is derived from an EMBL/GenBank/DDBJ whole genome shotgun (WGS) entry which is preliminary data.</text>
</comment>
<dbReference type="RefSeq" id="WP_235292622.1">
    <property type="nucleotide sequence ID" value="NZ_BSOH01000001.1"/>
</dbReference>